<dbReference type="InterPro" id="IPR025157">
    <property type="entry name" value="Hemagglutinin_rpt"/>
</dbReference>
<sequence>MAAGNNLTMTSGGDTKLSGARVSGDKVKVDVGGDLTMTSLQDTSNYSSNQHNTGVSGSFTFGYGGGADVSIGHTSIDANYASVNQQTGIVAGKDGFDVNVAGHTQLNGAQIASAAPADSNTLTTGSLGFTDIQNKMSYSGSSEGFSTSSGPSFAQTGDSASGVTHAAVSPAKIAVKSDEQNGTDSTAGLSRDTANANQTVENTFNLQKVQNNLAFAQAFGKVATFAVAEAATQLENSSPQMKALFGEGGAGRDALHAAVAAIGAALSGGNIGGAVAGSLAGDVLQSLAQPIIDQTVSQLPLSAQAAARNALNEIVATAGGAAAGALAGGGSSGALAGAGSAINNELYNRQLHPDERQWAKDNAKSFAKFYEKETGQAITVEQAQNMLLANGYRLVDDMASKGPGGDRYAVAFISANAGGLFNATAAERANPGPLGGPLKPEQMAMPGHEANPQVGMALGAGVGLFTLGAVAPTVATAWGLGALYDYAGDVISRASGLSKDGPNVGKSLTVGGVAGVAAPFFLPLNALGGSIAGKIVVGGYNSALAGTGAFGAAAITQSGSPDLSAGIGMAGTLFGMGVEAKCRAQLG</sequence>
<feature type="compositionally biased region" description="Polar residues" evidence="1">
    <location>
        <begin position="180"/>
        <end position="192"/>
    </location>
</feature>
<evidence type="ECO:0000313" key="3">
    <source>
        <dbReference type="Proteomes" id="UP001272137"/>
    </source>
</evidence>
<feature type="region of interest" description="Disordered" evidence="1">
    <location>
        <begin position="140"/>
        <end position="192"/>
    </location>
</feature>
<name>A0AAW9CQ46_BURTH</name>
<dbReference type="GO" id="GO:0003824">
    <property type="term" value="F:catalytic activity"/>
    <property type="evidence" value="ECO:0007669"/>
    <property type="project" value="UniProtKB-ARBA"/>
</dbReference>
<evidence type="ECO:0000313" key="2">
    <source>
        <dbReference type="EMBL" id="MDW9252297.1"/>
    </source>
</evidence>
<dbReference type="Pfam" id="PF13332">
    <property type="entry name" value="Fil_haemagg_2"/>
    <property type="match status" value="1"/>
</dbReference>
<dbReference type="EMBL" id="QXCT01000001">
    <property type="protein sequence ID" value="MDW9252297.1"/>
    <property type="molecule type" value="Genomic_DNA"/>
</dbReference>
<reference evidence="2" key="1">
    <citation type="submission" date="2018-08" db="EMBL/GenBank/DDBJ databases">
        <title>Identification of Burkholderia cepacia strains that express a Burkholderia pseudomallei-like capsular polysaccharide.</title>
        <authorList>
            <person name="Burtnick M.N."/>
            <person name="Vongsouvath M."/>
            <person name="Newton P."/>
            <person name="Wuthiekanun V."/>
            <person name="Limmathurotsakul D."/>
            <person name="Brett P.J."/>
            <person name="Chantratita N."/>
            <person name="Dance D.A."/>
        </authorList>
    </citation>
    <scope>NUCLEOTIDE SEQUENCE</scope>
    <source>
        <strain evidence="2">SBXCC001</strain>
    </source>
</reference>
<proteinExistence type="predicted"/>
<gene>
    <name evidence="2" type="ORF">C7S16_5725</name>
</gene>
<evidence type="ECO:0000256" key="1">
    <source>
        <dbReference type="SAM" id="MobiDB-lite"/>
    </source>
</evidence>
<protein>
    <submittedName>
        <fullName evidence="2">Hemagluttinin repeat family protein</fullName>
    </submittedName>
</protein>
<dbReference type="Proteomes" id="UP001272137">
    <property type="component" value="Unassembled WGS sequence"/>
</dbReference>
<feature type="region of interest" description="Disordered" evidence="1">
    <location>
        <begin position="1"/>
        <end position="20"/>
    </location>
</feature>
<comment type="caution">
    <text evidence="2">The sequence shown here is derived from an EMBL/GenBank/DDBJ whole genome shotgun (WGS) entry which is preliminary data.</text>
</comment>
<feature type="compositionally biased region" description="Polar residues" evidence="1">
    <location>
        <begin position="153"/>
        <end position="162"/>
    </location>
</feature>
<feature type="compositionally biased region" description="Polar residues" evidence="1">
    <location>
        <begin position="1"/>
        <end position="13"/>
    </location>
</feature>
<accession>A0AAW9CQ46</accession>
<feature type="compositionally biased region" description="Low complexity" evidence="1">
    <location>
        <begin position="140"/>
        <end position="152"/>
    </location>
</feature>
<organism evidence="2 3">
    <name type="scientific">Burkholderia thailandensis</name>
    <dbReference type="NCBI Taxonomy" id="57975"/>
    <lineage>
        <taxon>Bacteria</taxon>
        <taxon>Pseudomonadati</taxon>
        <taxon>Pseudomonadota</taxon>
        <taxon>Betaproteobacteria</taxon>
        <taxon>Burkholderiales</taxon>
        <taxon>Burkholderiaceae</taxon>
        <taxon>Burkholderia</taxon>
        <taxon>pseudomallei group</taxon>
    </lineage>
</organism>
<dbReference type="AlphaFoldDB" id="A0AAW9CQ46"/>